<evidence type="ECO:0000313" key="2">
    <source>
        <dbReference type="Proteomes" id="UP001341840"/>
    </source>
</evidence>
<accession>A0ABU6XY43</accession>
<feature type="non-terminal residue" evidence="1">
    <location>
        <position position="1"/>
    </location>
</feature>
<evidence type="ECO:0000313" key="1">
    <source>
        <dbReference type="EMBL" id="MED6202576.1"/>
    </source>
</evidence>
<gene>
    <name evidence="1" type="ORF">PIB30_106947</name>
</gene>
<protein>
    <submittedName>
        <fullName evidence="1">Uncharacterized protein</fullName>
    </submittedName>
</protein>
<sequence>QKASMLSLKHRCSAICSKSIDAQTPSIIASDEKSPFFALSSKSIDAQPKASMLETKISVFKHIKPLFLTFHKT</sequence>
<organism evidence="1 2">
    <name type="scientific">Stylosanthes scabra</name>
    <dbReference type="NCBI Taxonomy" id="79078"/>
    <lineage>
        <taxon>Eukaryota</taxon>
        <taxon>Viridiplantae</taxon>
        <taxon>Streptophyta</taxon>
        <taxon>Embryophyta</taxon>
        <taxon>Tracheophyta</taxon>
        <taxon>Spermatophyta</taxon>
        <taxon>Magnoliopsida</taxon>
        <taxon>eudicotyledons</taxon>
        <taxon>Gunneridae</taxon>
        <taxon>Pentapetalae</taxon>
        <taxon>rosids</taxon>
        <taxon>fabids</taxon>
        <taxon>Fabales</taxon>
        <taxon>Fabaceae</taxon>
        <taxon>Papilionoideae</taxon>
        <taxon>50 kb inversion clade</taxon>
        <taxon>dalbergioids sensu lato</taxon>
        <taxon>Dalbergieae</taxon>
        <taxon>Pterocarpus clade</taxon>
        <taxon>Stylosanthes</taxon>
    </lineage>
</organism>
<reference evidence="1 2" key="1">
    <citation type="journal article" date="2023" name="Plants (Basel)">
        <title>Bridging the Gap: Combining Genomics and Transcriptomics Approaches to Understand Stylosanthes scabra, an Orphan Legume from the Brazilian Caatinga.</title>
        <authorList>
            <person name="Ferreira-Neto J.R.C."/>
            <person name="da Silva M.D."/>
            <person name="Binneck E."/>
            <person name="de Melo N.F."/>
            <person name="da Silva R.H."/>
            <person name="de Melo A.L.T.M."/>
            <person name="Pandolfi V."/>
            <person name="Bustamante F.O."/>
            <person name="Brasileiro-Vidal A.C."/>
            <person name="Benko-Iseppon A.M."/>
        </authorList>
    </citation>
    <scope>NUCLEOTIDE SEQUENCE [LARGE SCALE GENOMIC DNA]</scope>
    <source>
        <tissue evidence="1">Leaves</tissue>
    </source>
</reference>
<name>A0ABU6XY43_9FABA</name>
<dbReference type="EMBL" id="JASCZI010215835">
    <property type="protein sequence ID" value="MED6202576.1"/>
    <property type="molecule type" value="Genomic_DNA"/>
</dbReference>
<comment type="caution">
    <text evidence="1">The sequence shown here is derived from an EMBL/GenBank/DDBJ whole genome shotgun (WGS) entry which is preliminary data.</text>
</comment>
<proteinExistence type="predicted"/>
<dbReference type="Proteomes" id="UP001341840">
    <property type="component" value="Unassembled WGS sequence"/>
</dbReference>
<keyword evidence="2" id="KW-1185">Reference proteome</keyword>